<evidence type="ECO:0000313" key="2">
    <source>
        <dbReference type="EMBL" id="MCI71761.1"/>
    </source>
</evidence>
<keyword evidence="3" id="KW-1185">Reference proteome</keyword>
<protein>
    <submittedName>
        <fullName evidence="2">Uncharacterized protein</fullName>
    </submittedName>
</protein>
<evidence type="ECO:0000313" key="3">
    <source>
        <dbReference type="Proteomes" id="UP000265520"/>
    </source>
</evidence>
<proteinExistence type="predicted"/>
<feature type="non-terminal residue" evidence="2">
    <location>
        <position position="51"/>
    </location>
</feature>
<dbReference type="AlphaFoldDB" id="A0A392UE13"/>
<dbReference type="Proteomes" id="UP000265520">
    <property type="component" value="Unassembled WGS sequence"/>
</dbReference>
<reference evidence="2 3" key="1">
    <citation type="journal article" date="2018" name="Front. Plant Sci.">
        <title>Red Clover (Trifolium pratense) and Zigzag Clover (T. medium) - A Picture of Genomic Similarities and Differences.</title>
        <authorList>
            <person name="Dluhosova J."/>
            <person name="Istvanek J."/>
            <person name="Nedelnik J."/>
            <person name="Repkova J."/>
        </authorList>
    </citation>
    <scope>NUCLEOTIDE SEQUENCE [LARGE SCALE GENOMIC DNA]</scope>
    <source>
        <strain evidence="3">cv. 10/8</strain>
        <tissue evidence="2">Leaf</tissue>
    </source>
</reference>
<sequence length="51" mass="5948">MYNNVVESDCATLMRMLKGDDFEIPRTYVGNNKTENDGDDVERSDERNKDF</sequence>
<comment type="caution">
    <text evidence="2">The sequence shown here is derived from an EMBL/GenBank/DDBJ whole genome shotgun (WGS) entry which is preliminary data.</text>
</comment>
<organism evidence="2 3">
    <name type="scientific">Trifolium medium</name>
    <dbReference type="NCBI Taxonomy" id="97028"/>
    <lineage>
        <taxon>Eukaryota</taxon>
        <taxon>Viridiplantae</taxon>
        <taxon>Streptophyta</taxon>
        <taxon>Embryophyta</taxon>
        <taxon>Tracheophyta</taxon>
        <taxon>Spermatophyta</taxon>
        <taxon>Magnoliopsida</taxon>
        <taxon>eudicotyledons</taxon>
        <taxon>Gunneridae</taxon>
        <taxon>Pentapetalae</taxon>
        <taxon>rosids</taxon>
        <taxon>fabids</taxon>
        <taxon>Fabales</taxon>
        <taxon>Fabaceae</taxon>
        <taxon>Papilionoideae</taxon>
        <taxon>50 kb inversion clade</taxon>
        <taxon>NPAAA clade</taxon>
        <taxon>Hologalegina</taxon>
        <taxon>IRL clade</taxon>
        <taxon>Trifolieae</taxon>
        <taxon>Trifolium</taxon>
    </lineage>
</organism>
<name>A0A392UE13_9FABA</name>
<dbReference type="EMBL" id="LXQA010803330">
    <property type="protein sequence ID" value="MCI71761.1"/>
    <property type="molecule type" value="Genomic_DNA"/>
</dbReference>
<evidence type="ECO:0000256" key="1">
    <source>
        <dbReference type="SAM" id="MobiDB-lite"/>
    </source>
</evidence>
<accession>A0A392UE13</accession>
<feature type="region of interest" description="Disordered" evidence="1">
    <location>
        <begin position="25"/>
        <end position="51"/>
    </location>
</feature>